<dbReference type="Pfam" id="PF13692">
    <property type="entry name" value="Glyco_trans_1_4"/>
    <property type="match status" value="1"/>
</dbReference>
<sequence>MGRRHADGARAACERPHVLRADGACPRAGLHALRLRPLQGRHGRGGVQEELGLRADAAGLCQAERRAGAGGEPAQPKVRADGGDVEASAAADRQCAGAVDRPRSGVSDLLFLAHRAPFPPDRGDKIRSFHVLRHLAERARVHLVAFGEGETDREPTRELAERLASWTIVPRVKSRGRALAEALATGRPVSLTVFADRRLAAAVERVRREHAVATTYAFSGQMAQYASGRIIMDFVDVDSAKFAQMAERARGPMRWVLRREARLLGGYERAVAERAEASLFVTDAEAALFRAGGGGGKVLAVENGIDSRLFDPAAVEPVRRAGPLIVFTGQMDYPPNIEAVAWFAERVLPTVRARHPDATFAIVGRAPTTRVRALAGEGVLVTGEVPDVRPWLAAANVVVAPLRLARGVQNKVLEAMAMARPVLASPAAAEGIDHAGTLRFADEDFAGAVCDLLGDRAAAEALGTQARAQVIARYGWDARLAPLDTLLGLAEPVRWAA</sequence>
<protein>
    <submittedName>
        <fullName evidence="1">Glycosyl transferase family 1</fullName>
    </submittedName>
</protein>
<dbReference type="AlphaFoldDB" id="A0A2A2SKA0"/>
<dbReference type="Gene3D" id="3.40.50.2000">
    <property type="entry name" value="Glycogen Phosphorylase B"/>
    <property type="match status" value="2"/>
</dbReference>
<name>A0A2A2SKA0_9SPHN</name>
<gene>
    <name evidence="1" type="ORF">CKY28_02660</name>
</gene>
<dbReference type="Proteomes" id="UP000218151">
    <property type="component" value="Unassembled WGS sequence"/>
</dbReference>
<evidence type="ECO:0000313" key="2">
    <source>
        <dbReference type="Proteomes" id="UP000218151"/>
    </source>
</evidence>
<dbReference type="PANTHER" id="PTHR12526">
    <property type="entry name" value="GLYCOSYLTRANSFERASE"/>
    <property type="match status" value="1"/>
</dbReference>
<dbReference type="EMBL" id="NSLI01000001">
    <property type="protein sequence ID" value="PAX09655.1"/>
    <property type="molecule type" value="Genomic_DNA"/>
</dbReference>
<keyword evidence="2" id="KW-1185">Reference proteome</keyword>
<dbReference type="CDD" id="cd03801">
    <property type="entry name" value="GT4_PimA-like"/>
    <property type="match status" value="1"/>
</dbReference>
<dbReference type="NCBIfam" id="TIGR03087">
    <property type="entry name" value="stp1"/>
    <property type="match status" value="1"/>
</dbReference>
<organism evidence="1 2">
    <name type="scientific">Sphingomonas lenta</name>
    <dbReference type="NCBI Taxonomy" id="1141887"/>
    <lineage>
        <taxon>Bacteria</taxon>
        <taxon>Pseudomonadati</taxon>
        <taxon>Pseudomonadota</taxon>
        <taxon>Alphaproteobacteria</taxon>
        <taxon>Sphingomonadales</taxon>
        <taxon>Sphingomonadaceae</taxon>
        <taxon>Sphingomonas</taxon>
    </lineage>
</organism>
<dbReference type="PANTHER" id="PTHR12526:SF600">
    <property type="entry name" value="GLYCOSYL TRANSFERASE GROUP 1"/>
    <property type="match status" value="1"/>
</dbReference>
<dbReference type="GO" id="GO:0016757">
    <property type="term" value="F:glycosyltransferase activity"/>
    <property type="evidence" value="ECO:0007669"/>
    <property type="project" value="TreeGrafter"/>
</dbReference>
<proteinExistence type="predicted"/>
<accession>A0A2A2SKA0</accession>
<reference evidence="2" key="1">
    <citation type="submission" date="2017-09" db="EMBL/GenBank/DDBJ databases">
        <authorList>
            <person name="Feng G."/>
            <person name="Zhu H."/>
        </authorList>
    </citation>
    <scope>NUCLEOTIDE SEQUENCE [LARGE SCALE GENOMIC DNA]</scope>
    <source>
        <strain evidence="2">1PNM-20</strain>
    </source>
</reference>
<comment type="caution">
    <text evidence="1">The sequence shown here is derived from an EMBL/GenBank/DDBJ whole genome shotgun (WGS) entry which is preliminary data.</text>
</comment>
<keyword evidence="1" id="KW-0808">Transferase</keyword>
<dbReference type="InterPro" id="IPR017521">
    <property type="entry name" value="Sugar_tfrase_PEP-CTERM_Stp1"/>
</dbReference>
<evidence type="ECO:0000313" key="1">
    <source>
        <dbReference type="EMBL" id="PAX09655.1"/>
    </source>
</evidence>
<dbReference type="SUPFAM" id="SSF53756">
    <property type="entry name" value="UDP-Glycosyltransferase/glycogen phosphorylase"/>
    <property type="match status" value="1"/>
</dbReference>